<dbReference type="Gene3D" id="1.10.3260.10">
    <property type="entry name" value="DNA ligase, ATP-dependent, N-terminal domain"/>
    <property type="match status" value="1"/>
</dbReference>
<evidence type="ECO:0000256" key="10">
    <source>
        <dbReference type="ARBA" id="ARBA00022763"/>
    </source>
</evidence>
<dbReference type="FunFam" id="2.40.50.140:FF:000085">
    <property type="entry name" value="DNA ligase"/>
    <property type="match status" value="1"/>
</dbReference>
<keyword evidence="9 21" id="KW-0547">Nucleotide-binding</keyword>
<keyword evidence="13 21" id="KW-0067">ATP-binding</keyword>
<dbReference type="Pfam" id="PF04679">
    <property type="entry name" value="DNA_ligase_A_C"/>
    <property type="match status" value="1"/>
</dbReference>
<evidence type="ECO:0000256" key="16">
    <source>
        <dbReference type="ARBA" id="ARBA00023204"/>
    </source>
</evidence>
<comment type="subunit">
    <text evidence="20">Isoform 3 interacts (via BRCT domain) with the nuclear DNA-repair protein XRCC1. Interacts with POLG. Interacts with POLB.</text>
</comment>
<dbReference type="Pfam" id="PF16759">
    <property type="entry name" value="LIG3_BRCT"/>
    <property type="match status" value="1"/>
</dbReference>
<dbReference type="InterPro" id="IPR001510">
    <property type="entry name" value="Znf_PARP"/>
</dbReference>
<dbReference type="PROSITE" id="PS00697">
    <property type="entry name" value="DNA_LIGASE_A1"/>
    <property type="match status" value="1"/>
</dbReference>
<keyword evidence="5 21" id="KW-0436">Ligase</keyword>
<comment type="catalytic activity">
    <reaction evidence="19 21">
        <text>ATP + (deoxyribonucleotide)n-3'-hydroxyl + 5'-phospho-(deoxyribonucleotide)m = (deoxyribonucleotide)n+m + AMP + diphosphate.</text>
        <dbReference type="EC" id="6.5.1.1"/>
    </reaction>
</comment>
<dbReference type="PROSITE" id="PS50064">
    <property type="entry name" value="ZF_PARP_2"/>
    <property type="match status" value="1"/>
</dbReference>
<comment type="cofactor">
    <cofactor evidence="1">
        <name>Mg(2+)</name>
        <dbReference type="ChEBI" id="CHEBI:18420"/>
    </cofactor>
</comment>
<evidence type="ECO:0000256" key="9">
    <source>
        <dbReference type="ARBA" id="ARBA00022741"/>
    </source>
</evidence>
<evidence type="ECO:0000256" key="22">
    <source>
        <dbReference type="RuleBase" id="RU004196"/>
    </source>
</evidence>
<dbReference type="GO" id="GO:0006273">
    <property type="term" value="P:lagging strand elongation"/>
    <property type="evidence" value="ECO:0007669"/>
    <property type="project" value="TreeGrafter"/>
</dbReference>
<dbReference type="GO" id="GO:0003677">
    <property type="term" value="F:DNA binding"/>
    <property type="evidence" value="ECO:0007669"/>
    <property type="project" value="InterPro"/>
</dbReference>
<dbReference type="Pfam" id="PF04675">
    <property type="entry name" value="DNA_ligase_A_N"/>
    <property type="match status" value="1"/>
</dbReference>
<dbReference type="InterPro" id="IPR000977">
    <property type="entry name" value="DNA_ligase_ATP-dep"/>
</dbReference>
<dbReference type="Gene3D" id="3.30.1740.10">
    <property type="entry name" value="Zinc finger, PARP-type"/>
    <property type="match status" value="1"/>
</dbReference>
<dbReference type="InterPro" id="IPR012308">
    <property type="entry name" value="DNA_ligase_ATP-dep_N"/>
</dbReference>
<dbReference type="SUPFAM" id="SSF56091">
    <property type="entry name" value="DNA ligase/mRNA capping enzyme, catalytic domain"/>
    <property type="match status" value="1"/>
</dbReference>
<feature type="domain" description="BRCT" evidence="26">
    <location>
        <begin position="840"/>
        <end position="916"/>
    </location>
</feature>
<comment type="similarity">
    <text evidence="3 22">Belongs to the ATP-dependent DNA ligase family.</text>
</comment>
<dbReference type="GO" id="GO:0006310">
    <property type="term" value="P:DNA recombination"/>
    <property type="evidence" value="ECO:0007669"/>
    <property type="project" value="UniProtKB-KW"/>
</dbReference>
<name>A0A673GQ39_9TELE</name>
<dbReference type="PROSITE" id="PS50172">
    <property type="entry name" value="BRCT"/>
    <property type="match status" value="1"/>
</dbReference>
<sequence length="916" mass="102706">YCCDCTFGTTTALDLLLGIQPQLLMPKYNNVLTSLQCSRTLIFSWGFVSSPSGIFFCVPQIRQFSLSSGSYFHVSWPEWRSERPVMAEQRYCVEYAKRGTAGCKKCKDKIMKGLVRIGKIVPNPFSESAGEMKEWYHVKCIFEKLERARATTKKINDITELEGWEELQDEDKELINKHSCQLNIRFNTLVSTATKAGSSSSSPGPSPAKPSQGNSLSAQLCDPNHKDCLLREFRKLCALVAEKSSYNAKTEMIRDFLTKGSGGDKFCGDLYLTVKLLLPGVVKNVYNLNDKQIVKLFSRILNCSQDEMVQDLEQGDVSETVRIFFEQSKSFPLAAKSLLTIQEVDASLSRLSQLTKEDDQQAELQDIAKKCTGNDLKCYIRLVKHDLKINSGAKHVLDAVDPNAYDAFKASRNLGDVIDRVLRNQQDASNGTGPRKILSVEASLMTPVQPMLAEACKSIEYAMKKCPNGMYSEIKYDGERVQVHKNGNHFSYFSRSLKPVLPHKVAHFKDFILQAFPGGHSMILDAEVLLIDTKTSKPLPFGTLGVHKKAAFQDAQVGLFVFDCIYFNGVSLMDKPLCERRKFLLDNMVEVPNRILFSEMKHVTRAADLAEMITRVIREGLEGLVLKDIKGHYEPGKRHWLKVKKDYLNEGAMADTADLVVLGAFYGKGSNGGIMSSFLMGCYDPESKKWCTVTKCSGGYDDATLARLQKELDVIKIGKDPSKIPGWLKIVKNYYPDFIIRDPEKAPVWEITGAEFSKSEMHTADGISIRFPRCTRMRDDKDWKTATNLQQLKELYCISKENCDFEVTAGPSKTSQNDKSSSGGESGGSSPSTSHGASTTLLDIFTGVKLYLPESVQDFEKLRRYFLAYDGDLVHEYDSVSATHTLGEPEDDSPAQRVTSNWIWECIRKRRVVPPS</sequence>
<keyword evidence="28" id="KW-1185">Reference proteome</keyword>
<dbReference type="SMART" id="SM01336">
    <property type="entry name" value="zf-PARP"/>
    <property type="match status" value="1"/>
</dbReference>
<evidence type="ECO:0000313" key="28">
    <source>
        <dbReference type="Proteomes" id="UP000472270"/>
    </source>
</evidence>
<evidence type="ECO:0000256" key="11">
    <source>
        <dbReference type="ARBA" id="ARBA00022771"/>
    </source>
</evidence>
<dbReference type="GO" id="GO:0005524">
    <property type="term" value="F:ATP binding"/>
    <property type="evidence" value="ECO:0007669"/>
    <property type="project" value="UniProtKB-KW"/>
</dbReference>
<keyword evidence="11" id="KW-0863">Zinc-finger</keyword>
<dbReference type="GO" id="GO:0031981">
    <property type="term" value="C:nuclear lumen"/>
    <property type="evidence" value="ECO:0007669"/>
    <property type="project" value="UniProtKB-ARBA"/>
</dbReference>
<dbReference type="Gene3D" id="3.30.1490.70">
    <property type="match status" value="1"/>
</dbReference>
<feature type="region of interest" description="Disordered" evidence="23">
    <location>
        <begin position="195"/>
        <end position="217"/>
    </location>
</feature>
<evidence type="ECO:0000259" key="24">
    <source>
        <dbReference type="PROSITE" id="PS50064"/>
    </source>
</evidence>
<evidence type="ECO:0000256" key="19">
    <source>
        <dbReference type="ARBA" id="ARBA00034003"/>
    </source>
</evidence>
<dbReference type="SUPFAM" id="SSF57716">
    <property type="entry name" value="Glucocorticoid receptor-like (DNA-binding domain)"/>
    <property type="match status" value="1"/>
</dbReference>
<dbReference type="PANTHER" id="PTHR45674:SF9">
    <property type="entry name" value="DNA LIGASE 3"/>
    <property type="match status" value="1"/>
</dbReference>
<dbReference type="InterPro" id="IPR001357">
    <property type="entry name" value="BRCT_dom"/>
</dbReference>
<dbReference type="GO" id="GO:0071897">
    <property type="term" value="P:DNA biosynthetic process"/>
    <property type="evidence" value="ECO:0007669"/>
    <property type="project" value="InterPro"/>
</dbReference>
<dbReference type="FunFam" id="3.40.50.10190:FF:000032">
    <property type="entry name" value="DNA ligase"/>
    <property type="match status" value="1"/>
</dbReference>
<organism evidence="27 28">
    <name type="scientific">Sinocyclocheilus rhinocerous</name>
    <dbReference type="NCBI Taxonomy" id="307959"/>
    <lineage>
        <taxon>Eukaryota</taxon>
        <taxon>Metazoa</taxon>
        <taxon>Chordata</taxon>
        <taxon>Craniata</taxon>
        <taxon>Vertebrata</taxon>
        <taxon>Euteleostomi</taxon>
        <taxon>Actinopterygii</taxon>
        <taxon>Neopterygii</taxon>
        <taxon>Teleostei</taxon>
        <taxon>Ostariophysi</taxon>
        <taxon>Cypriniformes</taxon>
        <taxon>Cyprinidae</taxon>
        <taxon>Cyprininae</taxon>
        <taxon>Sinocyclocheilus</taxon>
    </lineage>
</organism>
<keyword evidence="14" id="KW-0460">Magnesium</keyword>
<evidence type="ECO:0000256" key="12">
    <source>
        <dbReference type="ARBA" id="ARBA00022833"/>
    </source>
</evidence>
<evidence type="ECO:0000256" key="20">
    <source>
        <dbReference type="ARBA" id="ARBA00065554"/>
    </source>
</evidence>
<comment type="subcellular location">
    <subcellularLocation>
        <location evidence="2">Nucleus</location>
    </subcellularLocation>
</comment>
<keyword evidence="8" id="KW-0479">Metal-binding</keyword>
<dbReference type="GO" id="GO:0043504">
    <property type="term" value="P:mitochondrial DNA repair"/>
    <property type="evidence" value="ECO:0007669"/>
    <property type="project" value="UniProtKB-ARBA"/>
</dbReference>
<evidence type="ECO:0000256" key="15">
    <source>
        <dbReference type="ARBA" id="ARBA00023172"/>
    </source>
</evidence>
<dbReference type="SUPFAM" id="SSF52113">
    <property type="entry name" value="BRCT domain"/>
    <property type="match status" value="1"/>
</dbReference>
<dbReference type="InterPro" id="IPR036599">
    <property type="entry name" value="DNA_ligase_N_sf"/>
</dbReference>
<dbReference type="InterPro" id="IPR036420">
    <property type="entry name" value="BRCT_dom_sf"/>
</dbReference>
<evidence type="ECO:0000256" key="6">
    <source>
        <dbReference type="ARBA" id="ARBA00022618"/>
    </source>
</evidence>
<dbReference type="InterPro" id="IPR016059">
    <property type="entry name" value="DNA_ligase_ATP-dep_CS"/>
</dbReference>
<dbReference type="PROSITE" id="PS00347">
    <property type="entry name" value="ZF_PARP_1"/>
    <property type="match status" value="1"/>
</dbReference>
<dbReference type="EC" id="6.5.1.1" evidence="21"/>
<evidence type="ECO:0000256" key="1">
    <source>
        <dbReference type="ARBA" id="ARBA00001946"/>
    </source>
</evidence>
<evidence type="ECO:0000256" key="4">
    <source>
        <dbReference type="ARBA" id="ARBA00022553"/>
    </source>
</evidence>
<dbReference type="NCBIfam" id="TIGR00574">
    <property type="entry name" value="dnl1"/>
    <property type="match status" value="1"/>
</dbReference>
<dbReference type="Proteomes" id="UP000472270">
    <property type="component" value="Unassembled WGS sequence"/>
</dbReference>
<evidence type="ECO:0000256" key="3">
    <source>
        <dbReference type="ARBA" id="ARBA00007572"/>
    </source>
</evidence>
<reference evidence="27" key="2">
    <citation type="submission" date="2025-09" db="UniProtKB">
        <authorList>
            <consortium name="Ensembl"/>
        </authorList>
    </citation>
    <scope>IDENTIFICATION</scope>
</reference>
<evidence type="ECO:0000256" key="8">
    <source>
        <dbReference type="ARBA" id="ARBA00022723"/>
    </source>
</evidence>
<dbReference type="Gene3D" id="3.40.50.10190">
    <property type="entry name" value="BRCT domain"/>
    <property type="match status" value="1"/>
</dbReference>
<evidence type="ECO:0000256" key="23">
    <source>
        <dbReference type="SAM" id="MobiDB-lite"/>
    </source>
</evidence>
<keyword evidence="17" id="KW-0539">Nucleus</keyword>
<evidence type="ECO:0000256" key="14">
    <source>
        <dbReference type="ARBA" id="ARBA00022842"/>
    </source>
</evidence>
<proteinExistence type="inferred from homology"/>
<evidence type="ECO:0000256" key="13">
    <source>
        <dbReference type="ARBA" id="ARBA00022840"/>
    </source>
</evidence>
<feature type="region of interest" description="Disordered" evidence="23">
    <location>
        <begin position="808"/>
        <end position="836"/>
    </location>
</feature>
<dbReference type="Pfam" id="PF01068">
    <property type="entry name" value="DNA_ligase_A_M"/>
    <property type="match status" value="1"/>
</dbReference>
<dbReference type="SUPFAM" id="SSF50249">
    <property type="entry name" value="Nucleic acid-binding proteins"/>
    <property type="match status" value="1"/>
</dbReference>
<evidence type="ECO:0000256" key="7">
    <source>
        <dbReference type="ARBA" id="ARBA00022705"/>
    </source>
</evidence>
<dbReference type="SUPFAM" id="SSF117018">
    <property type="entry name" value="ATP-dependent DNA ligase DNA-binding domain"/>
    <property type="match status" value="1"/>
</dbReference>
<dbReference type="CDD" id="cd07967">
    <property type="entry name" value="OBF_DNA_ligase_III"/>
    <property type="match status" value="1"/>
</dbReference>
<keyword evidence="12" id="KW-0862">Zinc</keyword>
<dbReference type="GO" id="GO:0005739">
    <property type="term" value="C:mitochondrion"/>
    <property type="evidence" value="ECO:0007669"/>
    <property type="project" value="GOC"/>
</dbReference>
<evidence type="ECO:0000256" key="17">
    <source>
        <dbReference type="ARBA" id="ARBA00023242"/>
    </source>
</evidence>
<dbReference type="InterPro" id="IPR050191">
    <property type="entry name" value="ATP-dep_DNA_ligase"/>
</dbReference>
<dbReference type="FunFam" id="3.30.1740.10:FF:000001">
    <property type="entry name" value="DNA ligase"/>
    <property type="match status" value="1"/>
</dbReference>
<dbReference type="Ensembl" id="ENSSRHT00000016086.1">
    <property type="protein sequence ID" value="ENSSRHP00000015568.1"/>
    <property type="gene ID" value="ENSSRHG00000007538.1"/>
</dbReference>
<dbReference type="AlphaFoldDB" id="A0A673GQ39"/>
<keyword evidence="7" id="KW-0235">DNA replication</keyword>
<dbReference type="InterPro" id="IPR012309">
    <property type="entry name" value="DNA_ligase_ATP-dep_C"/>
</dbReference>
<keyword evidence="16 21" id="KW-0234">DNA repair</keyword>
<dbReference type="GO" id="GO:0097681">
    <property type="term" value="P:double-strand break repair via alternative nonhomologous end joining"/>
    <property type="evidence" value="ECO:0007669"/>
    <property type="project" value="UniProtKB-ARBA"/>
</dbReference>
<dbReference type="InterPro" id="IPR012340">
    <property type="entry name" value="NA-bd_OB-fold"/>
</dbReference>
<dbReference type="PANTHER" id="PTHR45674">
    <property type="entry name" value="DNA LIGASE 1/3 FAMILY MEMBER"/>
    <property type="match status" value="1"/>
</dbReference>
<evidence type="ECO:0000256" key="5">
    <source>
        <dbReference type="ARBA" id="ARBA00022598"/>
    </source>
</evidence>
<protein>
    <recommendedName>
        <fullName evidence="21">DNA ligase</fullName>
        <ecNumber evidence="21">6.5.1.1</ecNumber>
    </recommendedName>
</protein>
<evidence type="ECO:0000259" key="26">
    <source>
        <dbReference type="PROSITE" id="PS50172"/>
    </source>
</evidence>
<dbReference type="Pfam" id="PF00645">
    <property type="entry name" value="zf-PARP"/>
    <property type="match status" value="1"/>
</dbReference>
<dbReference type="InterPro" id="IPR031916">
    <property type="entry name" value="LIG3_BRCT"/>
</dbReference>
<evidence type="ECO:0000259" key="25">
    <source>
        <dbReference type="PROSITE" id="PS50160"/>
    </source>
</evidence>
<evidence type="ECO:0000256" key="2">
    <source>
        <dbReference type="ARBA" id="ARBA00004123"/>
    </source>
</evidence>
<reference evidence="27" key="1">
    <citation type="submission" date="2025-08" db="UniProtKB">
        <authorList>
            <consortium name="Ensembl"/>
        </authorList>
    </citation>
    <scope>IDENTIFICATION</scope>
</reference>
<gene>
    <name evidence="27" type="primary">lig3</name>
</gene>
<keyword evidence="18" id="KW-0131">Cell cycle</keyword>
<evidence type="ECO:0000313" key="27">
    <source>
        <dbReference type="Ensembl" id="ENSSRHP00000015568.1"/>
    </source>
</evidence>
<evidence type="ECO:0000256" key="21">
    <source>
        <dbReference type="RuleBase" id="RU000617"/>
    </source>
</evidence>
<dbReference type="PROSITE" id="PS00333">
    <property type="entry name" value="DNA_LIGASE_A2"/>
    <property type="match status" value="1"/>
</dbReference>
<dbReference type="FunFam" id="3.30.470.30:FF:000003">
    <property type="entry name" value="DNA ligase"/>
    <property type="match status" value="1"/>
</dbReference>
<dbReference type="GO" id="GO:0051301">
    <property type="term" value="P:cell division"/>
    <property type="evidence" value="ECO:0007669"/>
    <property type="project" value="UniProtKB-KW"/>
</dbReference>
<dbReference type="GO" id="GO:0008270">
    <property type="term" value="F:zinc ion binding"/>
    <property type="evidence" value="ECO:0007669"/>
    <property type="project" value="UniProtKB-KW"/>
</dbReference>
<keyword evidence="15 21" id="KW-0233">DNA recombination</keyword>
<dbReference type="GO" id="GO:0051053">
    <property type="term" value="P:negative regulation of DNA metabolic process"/>
    <property type="evidence" value="ECO:0007669"/>
    <property type="project" value="UniProtKB-ARBA"/>
</dbReference>
<keyword evidence="6" id="KW-0132">Cell division</keyword>
<dbReference type="CDD" id="cd18431">
    <property type="entry name" value="BRCT_DNA_ligase_III"/>
    <property type="match status" value="1"/>
</dbReference>
<dbReference type="GO" id="GO:0003910">
    <property type="term" value="F:DNA ligase (ATP) activity"/>
    <property type="evidence" value="ECO:0007669"/>
    <property type="project" value="UniProtKB-EC"/>
</dbReference>
<dbReference type="GO" id="GO:0070421">
    <property type="term" value="C:DNA ligase III-XRCC1 complex"/>
    <property type="evidence" value="ECO:0007669"/>
    <property type="project" value="TreeGrafter"/>
</dbReference>
<feature type="domain" description="PARP-type" evidence="24">
    <location>
        <begin position="91"/>
        <end position="178"/>
    </location>
</feature>
<dbReference type="Gene3D" id="2.40.50.140">
    <property type="entry name" value="Nucleic acid-binding proteins"/>
    <property type="match status" value="1"/>
</dbReference>
<keyword evidence="4" id="KW-0597">Phosphoprotein</keyword>
<dbReference type="PROSITE" id="PS50160">
    <property type="entry name" value="DNA_LIGASE_A3"/>
    <property type="match status" value="1"/>
</dbReference>
<evidence type="ECO:0000256" key="18">
    <source>
        <dbReference type="ARBA" id="ARBA00023306"/>
    </source>
</evidence>
<feature type="domain" description="ATP-dependent DNA ligase family profile" evidence="25">
    <location>
        <begin position="550"/>
        <end position="684"/>
    </location>
</feature>
<dbReference type="InterPro" id="IPR036957">
    <property type="entry name" value="Znf_PARP_sf"/>
</dbReference>
<dbReference type="FunFam" id="1.10.3260.10:FF:000002">
    <property type="entry name" value="DNA ligase"/>
    <property type="match status" value="1"/>
</dbReference>
<dbReference type="CDD" id="cd07902">
    <property type="entry name" value="Adenylation_DNA_ligase_III"/>
    <property type="match status" value="1"/>
</dbReference>
<dbReference type="Gene3D" id="3.30.470.30">
    <property type="entry name" value="DNA ligase/mRNA capping enzyme"/>
    <property type="match status" value="1"/>
</dbReference>
<dbReference type="InterPro" id="IPR012310">
    <property type="entry name" value="DNA_ligase_ATP-dep_cent"/>
</dbReference>
<keyword evidence="10 21" id="KW-0227">DNA damage</keyword>
<accession>A0A673GQ39</accession>
<feature type="compositionally biased region" description="Low complexity" evidence="23">
    <location>
        <begin position="820"/>
        <end position="836"/>
    </location>
</feature>